<dbReference type="CDD" id="cd04187">
    <property type="entry name" value="DPM1_like_bac"/>
    <property type="match status" value="1"/>
</dbReference>
<keyword evidence="10" id="KW-1185">Reference proteome</keyword>
<dbReference type="EMBL" id="JAWXYB010000018">
    <property type="protein sequence ID" value="MDX5931169.1"/>
    <property type="molecule type" value="Genomic_DNA"/>
</dbReference>
<evidence type="ECO:0000256" key="6">
    <source>
        <dbReference type="ARBA" id="ARBA00022989"/>
    </source>
</evidence>
<dbReference type="SUPFAM" id="SSF53448">
    <property type="entry name" value="Nucleotide-diphospho-sugar transferases"/>
    <property type="match status" value="1"/>
</dbReference>
<proteinExistence type="predicted"/>
<keyword evidence="2 9" id="KW-0328">Glycosyltransferase</keyword>
<dbReference type="Pfam" id="PF00535">
    <property type="entry name" value="Glycos_transf_2"/>
    <property type="match status" value="1"/>
</dbReference>
<comment type="caution">
    <text evidence="9">The sequence shown here is derived from an EMBL/GenBank/DDBJ whole genome shotgun (WGS) entry which is preliminary data.</text>
</comment>
<gene>
    <name evidence="9" type="ORF">SIL87_10370</name>
</gene>
<dbReference type="EC" id="2.4.-.-" evidence="9"/>
<evidence type="ECO:0000313" key="10">
    <source>
        <dbReference type="Proteomes" id="UP001279553"/>
    </source>
</evidence>
<keyword evidence="1" id="KW-1003">Cell membrane</keyword>
<accession>A0AAW9DPS1</accession>
<feature type="domain" description="Glycosyltransferase 2-like" evidence="8">
    <location>
        <begin position="11"/>
        <end position="180"/>
    </location>
</feature>
<dbReference type="GO" id="GO:0005886">
    <property type="term" value="C:plasma membrane"/>
    <property type="evidence" value="ECO:0007669"/>
    <property type="project" value="TreeGrafter"/>
</dbReference>
<reference evidence="9 10" key="1">
    <citation type="submission" date="2023-11" db="EMBL/GenBank/DDBJ databases">
        <title>MicrobeMod: A computational toolkit for identifying prokaryotic methylation and restriction-modification with nanopore sequencing.</title>
        <authorList>
            <person name="Crits-Christoph A."/>
            <person name="Kang S.C."/>
            <person name="Lee H."/>
            <person name="Ostrov N."/>
        </authorList>
    </citation>
    <scope>NUCLEOTIDE SEQUENCE [LARGE SCALE GENOMIC DNA]</scope>
    <source>
        <strain evidence="9 10">DSMZ 700</strain>
    </source>
</reference>
<evidence type="ECO:0000259" key="8">
    <source>
        <dbReference type="Pfam" id="PF00535"/>
    </source>
</evidence>
<evidence type="ECO:0000256" key="1">
    <source>
        <dbReference type="ARBA" id="ARBA00022475"/>
    </source>
</evidence>
<keyword evidence="6" id="KW-1133">Transmembrane helix</keyword>
<dbReference type="InterPro" id="IPR001173">
    <property type="entry name" value="Glyco_trans_2-like"/>
</dbReference>
<dbReference type="GO" id="GO:0099621">
    <property type="term" value="F:undecaprenyl-phosphate 4-deoxy-4-formamido-L-arabinose transferase activity"/>
    <property type="evidence" value="ECO:0007669"/>
    <property type="project" value="TreeGrafter"/>
</dbReference>
<keyword evidence="4" id="KW-0812">Transmembrane</keyword>
<evidence type="ECO:0000256" key="5">
    <source>
        <dbReference type="ARBA" id="ARBA00022985"/>
    </source>
</evidence>
<evidence type="ECO:0000256" key="2">
    <source>
        <dbReference type="ARBA" id="ARBA00022676"/>
    </source>
</evidence>
<keyword evidence="7" id="KW-0472">Membrane</keyword>
<evidence type="ECO:0000313" key="9">
    <source>
        <dbReference type="EMBL" id="MDX5931169.1"/>
    </source>
</evidence>
<dbReference type="Gene3D" id="3.90.550.10">
    <property type="entry name" value="Spore Coat Polysaccharide Biosynthesis Protein SpsA, Chain A"/>
    <property type="match status" value="1"/>
</dbReference>
<protein>
    <submittedName>
        <fullName evidence="9">Glycosyltransferase family 2 protein</fullName>
        <ecNumber evidence="9">2.4.-.-</ecNumber>
    </submittedName>
</protein>
<dbReference type="InterPro" id="IPR029044">
    <property type="entry name" value="Nucleotide-diphossugar_trans"/>
</dbReference>
<evidence type="ECO:0000256" key="3">
    <source>
        <dbReference type="ARBA" id="ARBA00022679"/>
    </source>
</evidence>
<dbReference type="GO" id="GO:0009103">
    <property type="term" value="P:lipopolysaccharide biosynthetic process"/>
    <property type="evidence" value="ECO:0007669"/>
    <property type="project" value="UniProtKB-KW"/>
</dbReference>
<sequence length="276" mass="30125">MPHAPDYSLAVVVPVHNEAANISPLIAEIRTAMRTLDDRFAGRFDYRIIYVDDGSTDASDKLLRDLARQSADLRVVTHRTGCGQSAAIISGVKAADTDWIATIDGDGQNDPADIPALFEAALRHDQPAAPILIAGHRQRRQDSAIKLVSSRIANRVRAGLLGDATPDTGCGLKLFRRDAFLALPHFDHMHRFLPALFIRAGGRVVSHPVGHRPRQSGASHYGTWGRLKVGVVDLAGVIWLQNRWNQPDIVTTDDTSGFEAAEAIARSAQRPLVRTE</sequence>
<dbReference type="PANTHER" id="PTHR48090:SF3">
    <property type="entry name" value="UNDECAPRENYL-PHOSPHATE 4-DEOXY-4-FORMAMIDO-L-ARABINOSE TRANSFERASE"/>
    <property type="match status" value="1"/>
</dbReference>
<dbReference type="InterPro" id="IPR050256">
    <property type="entry name" value="Glycosyltransferase_2"/>
</dbReference>
<evidence type="ECO:0000256" key="4">
    <source>
        <dbReference type="ARBA" id="ARBA00022692"/>
    </source>
</evidence>
<keyword evidence="3 9" id="KW-0808">Transferase</keyword>
<dbReference type="AlphaFoldDB" id="A0AAW9DPS1"/>
<dbReference type="PANTHER" id="PTHR48090">
    <property type="entry name" value="UNDECAPRENYL-PHOSPHATE 4-DEOXY-4-FORMAMIDO-L-ARABINOSE TRANSFERASE-RELATED"/>
    <property type="match status" value="1"/>
</dbReference>
<keyword evidence="5" id="KW-0448">Lipopolysaccharide biosynthesis</keyword>
<name>A0AAW9DPS1_ACIAO</name>
<organism evidence="9 10">
    <name type="scientific">Acidiphilium acidophilum</name>
    <name type="common">Thiobacillus acidophilus</name>
    <dbReference type="NCBI Taxonomy" id="76588"/>
    <lineage>
        <taxon>Bacteria</taxon>
        <taxon>Pseudomonadati</taxon>
        <taxon>Pseudomonadota</taxon>
        <taxon>Alphaproteobacteria</taxon>
        <taxon>Acetobacterales</taxon>
        <taxon>Acidocellaceae</taxon>
        <taxon>Acidiphilium</taxon>
    </lineage>
</organism>
<dbReference type="Proteomes" id="UP001279553">
    <property type="component" value="Unassembled WGS sequence"/>
</dbReference>
<evidence type="ECO:0000256" key="7">
    <source>
        <dbReference type="ARBA" id="ARBA00023136"/>
    </source>
</evidence>
<dbReference type="RefSeq" id="WP_319614090.1">
    <property type="nucleotide sequence ID" value="NZ_JAWXYB010000018.1"/>
</dbReference>
<dbReference type="FunFam" id="3.90.550.10:FF:000170">
    <property type="entry name" value="Dolichol-phosphate mannosyltransferase"/>
    <property type="match status" value="1"/>
</dbReference>